<gene>
    <name evidence="1" type="ORF">MOS_640</name>
</gene>
<dbReference type="KEGG" id="mhs:MOS_640"/>
<protein>
    <submittedName>
        <fullName evidence="1">Uncharacterized protein</fullName>
    </submittedName>
</protein>
<organism evidence="1 2">
    <name type="scientific">Mesomycoplasma hyorhinis SK76</name>
    <dbReference type="NCBI Taxonomy" id="1118964"/>
    <lineage>
        <taxon>Bacteria</taxon>
        <taxon>Bacillati</taxon>
        <taxon>Mycoplasmatota</taxon>
        <taxon>Mycoplasmoidales</taxon>
        <taxon>Metamycoplasmataceae</taxon>
        <taxon>Mesomycoplasma</taxon>
    </lineage>
</organism>
<name>A0AAI8AN62_MESHY</name>
<dbReference type="Proteomes" id="UP000009399">
    <property type="component" value="Chromosome"/>
</dbReference>
<evidence type="ECO:0000313" key="1">
    <source>
        <dbReference type="EMBL" id="AFX74543.1"/>
    </source>
</evidence>
<dbReference type="RefSeq" id="WP_014582724.1">
    <property type="nucleotide sequence ID" value="NC_019552.1"/>
</dbReference>
<dbReference type="GeneID" id="93248732"/>
<reference evidence="1 2" key="1">
    <citation type="journal article" date="2013" name="Genome Announc.">
        <title>Complete Genome Sequence of Mycoplasma hyorhinis Strain SK76.</title>
        <authorList>
            <person name="Goodison S."/>
            <person name="Urquidi V."/>
            <person name="Kumar D."/>
            <person name="Reyes L."/>
            <person name="Rosser C.J."/>
        </authorList>
    </citation>
    <scope>NUCLEOTIDE SEQUENCE [LARGE SCALE GENOMIC DNA]</scope>
    <source>
        <strain evidence="1 2">SK76</strain>
    </source>
</reference>
<evidence type="ECO:0000313" key="2">
    <source>
        <dbReference type="Proteomes" id="UP000009399"/>
    </source>
</evidence>
<proteinExistence type="predicted"/>
<accession>A0AAI8AN62</accession>
<sequence>MTKLAVDNNNVFSSKWNQGFAVFNWDNNLYYLISAPKTGTTNGTLFLYKGTDLTHPIKAFEITDSNTGFTNSVIEITYRQGNYFEFAVGYETYENISKLNLASGKLIKVDKFAMVIK</sequence>
<dbReference type="EMBL" id="CP003914">
    <property type="protein sequence ID" value="AFX74543.1"/>
    <property type="molecule type" value="Genomic_DNA"/>
</dbReference>
<dbReference type="AlphaFoldDB" id="A0AAI8AN62"/>